<evidence type="ECO:0000313" key="1">
    <source>
        <dbReference type="EMBL" id="NRS92251.1"/>
    </source>
</evidence>
<dbReference type="AlphaFoldDB" id="A0A8J8K860"/>
<dbReference type="PROSITE" id="PS51257">
    <property type="entry name" value="PROKAR_LIPOPROTEIN"/>
    <property type="match status" value="1"/>
</dbReference>
<gene>
    <name evidence="1" type="ORF">HNQ03_001319</name>
</gene>
<comment type="caution">
    <text evidence="1">The sequence shown here is derived from an EMBL/GenBank/DDBJ whole genome shotgun (WGS) entry which is preliminary data.</text>
</comment>
<proteinExistence type="predicted"/>
<dbReference type="Proteomes" id="UP000610746">
    <property type="component" value="Unassembled WGS sequence"/>
</dbReference>
<sequence length="140" mass="16405">MKIRIILLAISLLSLMGCTIPTGFRLQNLTDRIIPLKITFQKPYKEFISGEGIEFYSSNEITIAKNLRNRRNSVKLDFIKIDEKNFIINLPPKSTTEIEKTKNFNYNIDKIEIEGKQRNLGELIANSNMKRDNYIYRIIY</sequence>
<reference evidence="1" key="1">
    <citation type="submission" date="2020-05" db="EMBL/GenBank/DDBJ databases">
        <title>Genomic Encyclopedia of Type Strains, Phase IV (KMG-V): Genome sequencing to study the core and pangenomes of soil and plant-associated prokaryotes.</title>
        <authorList>
            <person name="Whitman W."/>
        </authorList>
    </citation>
    <scope>NUCLEOTIDE SEQUENCE</scope>
    <source>
        <strain evidence="1">16F</strain>
    </source>
</reference>
<accession>A0A8J8K860</accession>
<evidence type="ECO:0008006" key="3">
    <source>
        <dbReference type="Google" id="ProtNLM"/>
    </source>
</evidence>
<evidence type="ECO:0000313" key="2">
    <source>
        <dbReference type="Proteomes" id="UP000610746"/>
    </source>
</evidence>
<organism evidence="1 2">
    <name type="scientific">Frigoriflavimonas asaccharolytica</name>
    <dbReference type="NCBI Taxonomy" id="2735899"/>
    <lineage>
        <taxon>Bacteria</taxon>
        <taxon>Pseudomonadati</taxon>
        <taxon>Bacteroidota</taxon>
        <taxon>Flavobacteriia</taxon>
        <taxon>Flavobacteriales</taxon>
        <taxon>Weeksellaceae</taxon>
        <taxon>Frigoriflavimonas</taxon>
    </lineage>
</organism>
<keyword evidence="2" id="KW-1185">Reference proteome</keyword>
<dbReference type="EMBL" id="JABSNO010000007">
    <property type="protein sequence ID" value="NRS92251.1"/>
    <property type="molecule type" value="Genomic_DNA"/>
</dbReference>
<dbReference type="RefSeq" id="WP_173778862.1">
    <property type="nucleotide sequence ID" value="NZ_JABSNO010000007.1"/>
</dbReference>
<protein>
    <recommendedName>
        <fullName evidence="3">Lipoprotein</fullName>
    </recommendedName>
</protein>
<name>A0A8J8K860_9FLAO</name>